<dbReference type="Proteomes" id="UP000623301">
    <property type="component" value="Unassembled WGS sequence"/>
</dbReference>
<evidence type="ECO:0000313" key="1">
    <source>
        <dbReference type="EMBL" id="MBJ2174408.1"/>
    </source>
</evidence>
<proteinExistence type="predicted"/>
<sequence length="414" mass="48336">MKSIVSLAVLIFFQCTYSQVEEPLIPFKNKGSWGFSDVNRKIIIEAQYDTVHFFDRNNLSKVFKNKVFGFINKNGKNIVPIALSNAMLIADSLYIVEKDTKYGIIDKNGNNLLDTDFQQIEYINTGFFLVKKKDLYGVYNVANSIQNPFLEISYEKIEYQDYQRRFICQKNSDIYIYDRSGELLEKRKMDDENNEFDIDFPFSVARKNDYPKFETIHKKKLKGLIITAKRTRGSRYVGIVTDTIEAKYDSINPKQWEIDCFVVKRKNKWGAINLKGETLLENKYSDIDVASIYLRTLKVQPYRHLYIVKKDNKWGLVMSKSTGNYVKLKNNVVIPFEYDAIYKNAEQPFYIVKANNNYGVFLNSGYQIKKITETKYSKIDLIQETVDRFKLVKVVDTNGEVFFVGENGAEFFQN</sequence>
<dbReference type="Pfam" id="PF14903">
    <property type="entry name" value="WG_beta_rep"/>
    <property type="match status" value="3"/>
</dbReference>
<gene>
    <name evidence="1" type="ORF">JBL43_09180</name>
</gene>
<keyword evidence="2" id="KW-1185">Reference proteome</keyword>
<name>A0ABS0WRC2_9FLAO</name>
<dbReference type="PANTHER" id="PTHR37841:SF1">
    <property type="entry name" value="DUF3298 DOMAIN-CONTAINING PROTEIN"/>
    <property type="match status" value="1"/>
</dbReference>
<evidence type="ECO:0000313" key="2">
    <source>
        <dbReference type="Proteomes" id="UP000623301"/>
    </source>
</evidence>
<dbReference type="EMBL" id="JAEHFJ010000004">
    <property type="protein sequence ID" value="MBJ2174408.1"/>
    <property type="molecule type" value="Genomic_DNA"/>
</dbReference>
<protein>
    <submittedName>
        <fullName evidence="1">WG repeat-containing protein</fullName>
    </submittedName>
</protein>
<accession>A0ABS0WRC2</accession>
<dbReference type="RefSeq" id="WP_198841157.1">
    <property type="nucleotide sequence ID" value="NZ_JAEHFJ010000004.1"/>
</dbReference>
<comment type="caution">
    <text evidence="1">The sequence shown here is derived from an EMBL/GenBank/DDBJ whole genome shotgun (WGS) entry which is preliminary data.</text>
</comment>
<dbReference type="InterPro" id="IPR032774">
    <property type="entry name" value="WG_beta_rep"/>
</dbReference>
<reference evidence="1 2" key="1">
    <citation type="submission" date="2020-12" db="EMBL/GenBank/DDBJ databases">
        <title>Aureibaculum luteum sp. nov. and Aureibaculum flavum sp. nov., novel members of the family Flavobacteriaceae isolated from Antarctic intertidal sediments.</title>
        <authorList>
            <person name="He X."/>
            <person name="Zhang X."/>
        </authorList>
    </citation>
    <scope>NUCLEOTIDE SEQUENCE [LARGE SCALE GENOMIC DNA]</scope>
    <source>
        <strain evidence="1 2">A20</strain>
    </source>
</reference>
<dbReference type="PANTHER" id="PTHR37841">
    <property type="entry name" value="GLR2918 PROTEIN"/>
    <property type="match status" value="1"/>
</dbReference>
<organism evidence="1 2">
    <name type="scientific">Aureibaculum flavum</name>
    <dbReference type="NCBI Taxonomy" id="2795986"/>
    <lineage>
        <taxon>Bacteria</taxon>
        <taxon>Pseudomonadati</taxon>
        <taxon>Bacteroidota</taxon>
        <taxon>Flavobacteriia</taxon>
        <taxon>Flavobacteriales</taxon>
        <taxon>Flavobacteriaceae</taxon>
        <taxon>Aureibaculum</taxon>
    </lineage>
</organism>